<keyword evidence="2" id="KW-1185">Reference proteome</keyword>
<dbReference type="RefSeq" id="WP_013677694.1">
    <property type="nucleotide sequence ID" value="NC_015312.1"/>
</dbReference>
<reference evidence="1 2" key="1">
    <citation type="journal article" date="2011" name="J. Bacteriol.">
        <title>Genome sequence of the 1,4-dioxane-degrading Pseudonocardia dioxanivorans strain CB1190.</title>
        <authorList>
            <person name="Sales C.M."/>
            <person name="Mahendra S."/>
            <person name="Grostern A."/>
            <person name="Parales R.E."/>
            <person name="Goodwin L.A."/>
            <person name="Woyke T."/>
            <person name="Nolan M."/>
            <person name="Lapidus A."/>
            <person name="Chertkov O."/>
            <person name="Ovchinnikova G."/>
            <person name="Sczyrba A."/>
            <person name="Alvarez-Cohen L."/>
        </authorList>
    </citation>
    <scope>NUCLEOTIDE SEQUENCE [LARGE SCALE GENOMIC DNA]</scope>
    <source>
        <strain evidence="2">ATCC 55486 / DSM 44775 / JCM 13855 / CB1190</strain>
    </source>
</reference>
<dbReference type="HOGENOM" id="CLU_075568_0_0_11"/>
<dbReference type="eggNOG" id="ENOG5033Y8E">
    <property type="taxonomic scope" value="Bacteria"/>
</dbReference>
<gene>
    <name evidence="1" type="ordered locus">Psed_5667</name>
</gene>
<accession>F4CZW9</accession>
<dbReference type="KEGG" id="pdx:Psed_5667"/>
<protein>
    <submittedName>
        <fullName evidence="1">Uncharacterized protein</fullName>
    </submittedName>
</protein>
<sequence length="233" mass="25515">MNSSAGAREFSSSPLTGYKIAYPLMSADGSRTAFCGTGTGHRHVYLAVDNAICLNNSRHHVPNWMCTCGFYCLHTLDAARDLTCAPENRNTVVLEVAASGRYRRHDLGLRYETQRVRRVWTGRCRCGRPTEVFIDAGTGRTAWRNLTPSCVHCSDGRPVLPLDKFAALTGTAGLEVRVDRAPLRNFIVPDRPLTGDGVGAPGDATPVVDAELAVINARVDELQSHVDRLLHRD</sequence>
<dbReference type="Proteomes" id="UP000007809">
    <property type="component" value="Chromosome"/>
</dbReference>
<proteinExistence type="predicted"/>
<name>F4CZW9_PSEUX</name>
<dbReference type="OrthoDB" id="3570195at2"/>
<organism evidence="1 2">
    <name type="scientific">Pseudonocardia dioxanivorans (strain ATCC 55486 / DSM 44775 / JCM 13855 / CB1190)</name>
    <dbReference type="NCBI Taxonomy" id="675635"/>
    <lineage>
        <taxon>Bacteria</taxon>
        <taxon>Bacillati</taxon>
        <taxon>Actinomycetota</taxon>
        <taxon>Actinomycetes</taxon>
        <taxon>Pseudonocardiales</taxon>
        <taxon>Pseudonocardiaceae</taxon>
        <taxon>Pseudonocardia</taxon>
    </lineage>
</organism>
<evidence type="ECO:0000313" key="2">
    <source>
        <dbReference type="Proteomes" id="UP000007809"/>
    </source>
</evidence>
<dbReference type="EMBL" id="CP002593">
    <property type="protein sequence ID" value="AEA27795.1"/>
    <property type="molecule type" value="Genomic_DNA"/>
</dbReference>
<evidence type="ECO:0000313" key="1">
    <source>
        <dbReference type="EMBL" id="AEA27795.1"/>
    </source>
</evidence>
<dbReference type="AlphaFoldDB" id="F4CZW9"/>